<dbReference type="PANTHER" id="PTHR47260:SF1">
    <property type="entry name" value="UPF0644 PROTEIN PB2B4.06"/>
    <property type="match status" value="1"/>
</dbReference>
<protein>
    <submittedName>
        <fullName evidence="1">Mitochondrial membrane protein FMP10</fullName>
    </submittedName>
</protein>
<keyword evidence="2" id="KW-1185">Reference proteome</keyword>
<dbReference type="InterPro" id="IPR029069">
    <property type="entry name" value="HotDog_dom_sf"/>
</dbReference>
<evidence type="ECO:0000313" key="1">
    <source>
        <dbReference type="EMBL" id="QGN13689.1"/>
    </source>
</evidence>
<sequence length="279" mass="31151">MIRGFNGFRGKLVGQIGGRNAGAWRKSVVGRMYSVESEAANQAKQATREAKFVVRPKERSRKWNNVLIFGTCFGIGWYTTQHLTLSDIMAWMFYSKLPDTDAKVVEYRDELNQRCDRLPIVKQLLAKGYVAVYKKNGSGKSGESGLESNTLIDKTLSVPGAISIPPRIYYNPTTKDTVSIYHLGMKLTGYPFLVHGGILATVLEDTMRDSVKLVTGKQAEITKALKLSYSFPTLANQFVVVRRTKWEPKTGSVVEMEAELMDQAGKRPLVKGKATFKVK</sequence>
<dbReference type="SUPFAM" id="SSF54637">
    <property type="entry name" value="Thioesterase/thiol ester dehydrase-isomerase"/>
    <property type="match status" value="1"/>
</dbReference>
<reference evidence="1 2" key="2">
    <citation type="submission" date="2019-11" db="EMBL/GenBank/DDBJ databases">
        <authorList>
            <person name="Lu H."/>
        </authorList>
    </citation>
    <scope>NUCLEOTIDE SEQUENCE [LARGE SCALE GENOMIC DNA]</scope>
    <source>
        <strain evidence="1 2">FIM1</strain>
    </source>
</reference>
<dbReference type="InterPro" id="IPR052061">
    <property type="entry name" value="PTE-AB_protein"/>
</dbReference>
<name>A0ABX6EPT4_KLUMA</name>
<dbReference type="PANTHER" id="PTHR47260">
    <property type="entry name" value="UPF0644 PROTEIN PB2B4.06"/>
    <property type="match status" value="1"/>
</dbReference>
<dbReference type="EMBL" id="CP015054">
    <property type="protein sequence ID" value="QGN13689.1"/>
    <property type="molecule type" value="Genomic_DNA"/>
</dbReference>
<dbReference type="Proteomes" id="UP000422736">
    <property type="component" value="Chromosome 1"/>
</dbReference>
<reference evidence="1 2" key="1">
    <citation type="submission" date="2016-03" db="EMBL/GenBank/DDBJ databases">
        <title>How can Kluyveromyces marxianus grow so fast - potential evolutionary course in Saccharomyces Complex revealed by comparative genomics.</title>
        <authorList>
            <person name="Mo W."/>
            <person name="Lu W."/>
            <person name="Yang X."/>
            <person name="Qi J."/>
            <person name="Lv H."/>
        </authorList>
    </citation>
    <scope>NUCLEOTIDE SEQUENCE [LARGE SCALE GENOMIC DNA]</scope>
    <source>
        <strain evidence="1 2">FIM1</strain>
    </source>
</reference>
<evidence type="ECO:0000313" key="2">
    <source>
        <dbReference type="Proteomes" id="UP000422736"/>
    </source>
</evidence>
<accession>A0ABX6EPT4</accession>
<proteinExistence type="predicted"/>
<dbReference type="Gene3D" id="3.10.129.10">
    <property type="entry name" value="Hotdog Thioesterase"/>
    <property type="match status" value="1"/>
</dbReference>
<organism evidence="1 2">
    <name type="scientific">Kluyveromyces marxianus</name>
    <name type="common">Yeast</name>
    <name type="synonym">Candida kefyr</name>
    <dbReference type="NCBI Taxonomy" id="4911"/>
    <lineage>
        <taxon>Eukaryota</taxon>
        <taxon>Fungi</taxon>
        <taxon>Dikarya</taxon>
        <taxon>Ascomycota</taxon>
        <taxon>Saccharomycotina</taxon>
        <taxon>Saccharomycetes</taxon>
        <taxon>Saccharomycetales</taxon>
        <taxon>Saccharomycetaceae</taxon>
        <taxon>Kluyveromyces</taxon>
    </lineage>
</organism>
<gene>
    <name evidence="1" type="primary">FMP10</name>
    <name evidence="1" type="ORF">FIM1_332</name>
</gene>